<evidence type="ECO:0000256" key="2">
    <source>
        <dbReference type="ARBA" id="ARBA00022737"/>
    </source>
</evidence>
<dbReference type="SMART" id="SM00335">
    <property type="entry name" value="ANX"/>
    <property type="match status" value="4"/>
</dbReference>
<evidence type="ECO:0000313" key="8">
    <source>
        <dbReference type="WBParaSite" id="HNAJ_0000029401-mRNA-1"/>
    </source>
</evidence>
<dbReference type="InterPro" id="IPR037104">
    <property type="entry name" value="Annexin_sf"/>
</dbReference>
<dbReference type="GO" id="GO:0001786">
    <property type="term" value="F:phosphatidylserine binding"/>
    <property type="evidence" value="ECO:0007669"/>
    <property type="project" value="TreeGrafter"/>
</dbReference>
<dbReference type="PANTHER" id="PTHR10502:SF102">
    <property type="entry name" value="ANNEXIN B11"/>
    <property type="match status" value="1"/>
</dbReference>
<keyword evidence="3" id="KW-0106">Calcium</keyword>
<reference evidence="8" key="1">
    <citation type="submission" date="2017-02" db="UniProtKB">
        <authorList>
            <consortium name="WormBaseParasite"/>
        </authorList>
    </citation>
    <scope>IDENTIFICATION</scope>
</reference>
<accession>A0A0R3T0F7</accession>
<dbReference type="PRINTS" id="PR00196">
    <property type="entry name" value="ANNEXIN"/>
</dbReference>
<gene>
    <name evidence="6" type="ORF">HNAJ_LOCUS295</name>
</gene>
<dbReference type="STRING" id="102285.A0A0R3T0F7"/>
<dbReference type="SUPFAM" id="SSF47874">
    <property type="entry name" value="Annexin"/>
    <property type="match status" value="1"/>
</dbReference>
<dbReference type="InterPro" id="IPR001464">
    <property type="entry name" value="Annexin"/>
</dbReference>
<name>A0A0R3T0F7_RODNA</name>
<dbReference type="AlphaFoldDB" id="A0A0R3T0F7"/>
<dbReference type="EMBL" id="UZAE01000068">
    <property type="protein sequence ID" value="VDN96154.1"/>
    <property type="molecule type" value="Genomic_DNA"/>
</dbReference>
<dbReference type="GO" id="GO:0005509">
    <property type="term" value="F:calcium ion binding"/>
    <property type="evidence" value="ECO:0007669"/>
    <property type="project" value="InterPro"/>
</dbReference>
<dbReference type="GO" id="GO:0005737">
    <property type="term" value="C:cytoplasm"/>
    <property type="evidence" value="ECO:0007669"/>
    <property type="project" value="TreeGrafter"/>
</dbReference>
<dbReference type="GO" id="GO:0005544">
    <property type="term" value="F:calcium-dependent phospholipid binding"/>
    <property type="evidence" value="ECO:0007669"/>
    <property type="project" value="UniProtKB-KW"/>
</dbReference>
<dbReference type="Proteomes" id="UP000278807">
    <property type="component" value="Unassembled WGS sequence"/>
</dbReference>
<dbReference type="FunFam" id="1.10.220.10:FF:000002">
    <property type="entry name" value="Annexin"/>
    <property type="match status" value="1"/>
</dbReference>
<dbReference type="Pfam" id="PF00191">
    <property type="entry name" value="Annexin"/>
    <property type="match status" value="4"/>
</dbReference>
<comment type="similarity">
    <text evidence="1">Belongs to the annexin family.</text>
</comment>
<keyword evidence="2" id="KW-0677">Repeat</keyword>
<proteinExistence type="inferred from homology"/>
<keyword evidence="5" id="KW-0111">Calcium/phospholipid-binding</keyword>
<evidence type="ECO:0000256" key="4">
    <source>
        <dbReference type="ARBA" id="ARBA00023216"/>
    </source>
</evidence>
<dbReference type="WBParaSite" id="HNAJ_0000029401-mRNA-1">
    <property type="protein sequence ID" value="HNAJ_0000029401-mRNA-1"/>
    <property type="gene ID" value="HNAJ_0000029401"/>
</dbReference>
<evidence type="ECO:0000256" key="3">
    <source>
        <dbReference type="ARBA" id="ARBA00022837"/>
    </source>
</evidence>
<dbReference type="Gene3D" id="1.10.220.10">
    <property type="entry name" value="Annexin"/>
    <property type="match status" value="4"/>
</dbReference>
<dbReference type="GO" id="GO:0005886">
    <property type="term" value="C:plasma membrane"/>
    <property type="evidence" value="ECO:0007669"/>
    <property type="project" value="TreeGrafter"/>
</dbReference>
<evidence type="ECO:0000256" key="5">
    <source>
        <dbReference type="ARBA" id="ARBA00023302"/>
    </source>
</evidence>
<evidence type="ECO:0000313" key="6">
    <source>
        <dbReference type="EMBL" id="VDN96154.1"/>
    </source>
</evidence>
<sequence>MPRLYRRRPNRDYLEQFILPIFTPINNTINSLGSYEDDIINILAHRTVAQRQAIERAYKEQYGEDIRQKLKSLLREDLELVILWSFYDRAHLNAAALQKAMNATETDNDLLIHVICTADRDEIRPIKEAFQEMAGTRLVEAIESKCNGDFKRVLLAIVDGSREEDCDESQARADAKELFEAGEDKIGTDESTFIRMMCNRSFKQIQLIDKYYQELSGHDLITVIEKELSGDVGKSLKLIVNYAKNKVATLSQMLNASLKGGETRSASVIRIVLAYAESDLESIKAYFDETYEQSLAEMIGAEASGDYKHFLLDIVL</sequence>
<keyword evidence="7" id="KW-1185">Reference proteome</keyword>
<dbReference type="PANTHER" id="PTHR10502">
    <property type="entry name" value="ANNEXIN"/>
    <property type="match status" value="1"/>
</dbReference>
<protein>
    <submittedName>
        <fullName evidence="8">Annexin</fullName>
    </submittedName>
</protein>
<organism evidence="8">
    <name type="scientific">Rodentolepis nana</name>
    <name type="common">Dwarf tapeworm</name>
    <name type="synonym">Hymenolepis nana</name>
    <dbReference type="NCBI Taxonomy" id="102285"/>
    <lineage>
        <taxon>Eukaryota</taxon>
        <taxon>Metazoa</taxon>
        <taxon>Spiralia</taxon>
        <taxon>Lophotrochozoa</taxon>
        <taxon>Platyhelminthes</taxon>
        <taxon>Cestoda</taxon>
        <taxon>Eucestoda</taxon>
        <taxon>Cyclophyllidea</taxon>
        <taxon>Hymenolepididae</taxon>
        <taxon>Rodentolepis</taxon>
    </lineage>
</organism>
<evidence type="ECO:0000313" key="7">
    <source>
        <dbReference type="Proteomes" id="UP000278807"/>
    </source>
</evidence>
<dbReference type="OrthoDB" id="37886at2759"/>
<dbReference type="InterPro" id="IPR018502">
    <property type="entry name" value="Annexin_repeat"/>
</dbReference>
<keyword evidence="4" id="KW-0041">Annexin</keyword>
<dbReference type="PROSITE" id="PS51897">
    <property type="entry name" value="ANNEXIN_2"/>
    <property type="match status" value="3"/>
</dbReference>
<evidence type="ECO:0000256" key="1">
    <source>
        <dbReference type="ARBA" id="ARBA00007831"/>
    </source>
</evidence>
<reference evidence="6 7" key="2">
    <citation type="submission" date="2018-11" db="EMBL/GenBank/DDBJ databases">
        <authorList>
            <consortium name="Pathogen Informatics"/>
        </authorList>
    </citation>
    <scope>NUCLEOTIDE SEQUENCE [LARGE SCALE GENOMIC DNA]</scope>
</reference>